<accession>A0A8S9YLM0</accession>
<proteinExistence type="predicted"/>
<evidence type="ECO:0000313" key="2">
    <source>
        <dbReference type="EMBL" id="KAF7255602.1"/>
    </source>
</evidence>
<organism evidence="2 3">
    <name type="scientific">Paragonimus skrjabini miyazakii</name>
    <dbReference type="NCBI Taxonomy" id="59628"/>
    <lineage>
        <taxon>Eukaryota</taxon>
        <taxon>Metazoa</taxon>
        <taxon>Spiralia</taxon>
        <taxon>Lophotrochozoa</taxon>
        <taxon>Platyhelminthes</taxon>
        <taxon>Trematoda</taxon>
        <taxon>Digenea</taxon>
        <taxon>Plagiorchiida</taxon>
        <taxon>Troglotremata</taxon>
        <taxon>Troglotrematidae</taxon>
        <taxon>Paragonimus</taxon>
    </lineage>
</organism>
<dbReference type="OrthoDB" id="5793009at2759"/>
<gene>
    <name evidence="2" type="ORF">EG68_06516</name>
</gene>
<dbReference type="Proteomes" id="UP000822476">
    <property type="component" value="Unassembled WGS sequence"/>
</dbReference>
<feature type="region of interest" description="Disordered" evidence="1">
    <location>
        <begin position="33"/>
        <end position="60"/>
    </location>
</feature>
<protein>
    <submittedName>
        <fullName evidence="2">Zinc finger protein</fullName>
    </submittedName>
</protein>
<dbReference type="EMBL" id="JTDE01003826">
    <property type="protein sequence ID" value="KAF7255602.1"/>
    <property type="molecule type" value="Genomic_DNA"/>
</dbReference>
<evidence type="ECO:0000313" key="3">
    <source>
        <dbReference type="Proteomes" id="UP000822476"/>
    </source>
</evidence>
<dbReference type="Pfam" id="PF13913">
    <property type="entry name" value="zf-C2HC_2"/>
    <property type="match status" value="2"/>
</dbReference>
<keyword evidence="3" id="KW-1185">Reference proteome</keyword>
<dbReference type="AlphaFoldDB" id="A0A8S9YLM0"/>
<sequence>MGVIRLGRNSHYRVASYDESAMTARNLVNGRASDRSIINGQRSEEKSTIGSDCKQPKQTKSRYATHQHQTKNVQQKLHFDGDQPAIVTNRSDERTKSDTARVHSCRLLERSHSNTDKPVSSGKEISTDPENKHLSCTALKLCTICNRFYGTVSIGIHTKACQRAQDTRSRQVAARQLWEEKLTRRPTHPPGTICHICGRRYTSASWSMHVRRCRKQWMVWNSMLPRKERHKTLPVTPKPSESEIMQRIEEARSNGLSHYIREDAVDDIMFEASVKNRLPLELIH</sequence>
<comment type="caution">
    <text evidence="2">The sequence shown here is derived from an EMBL/GenBank/DDBJ whole genome shotgun (WGS) entry which is preliminary data.</text>
</comment>
<name>A0A8S9YLM0_9TREM</name>
<reference evidence="2" key="1">
    <citation type="submission" date="2019-07" db="EMBL/GenBank/DDBJ databases">
        <title>Annotation for the trematode Paragonimus miyazaki's.</title>
        <authorList>
            <person name="Choi Y.-J."/>
        </authorList>
    </citation>
    <scope>NUCLEOTIDE SEQUENCE</scope>
    <source>
        <strain evidence="2">Japan</strain>
    </source>
</reference>
<evidence type="ECO:0000256" key="1">
    <source>
        <dbReference type="SAM" id="MobiDB-lite"/>
    </source>
</evidence>